<sequence>MATNGAQEAYGLPDVLAALATMRGSEHQATKKRAHEFLENFQKSKGSWGTVIGILQSDAEPEAKLLLPSPCAGRLPTTFLLRCLSLSYLPCSSRCFFA</sequence>
<name>A0A9P1M7G3_9PEZI</name>
<dbReference type="Proteomes" id="UP000838763">
    <property type="component" value="Unassembled WGS sequence"/>
</dbReference>
<dbReference type="Gene3D" id="1.25.10.10">
    <property type="entry name" value="Leucine-rich Repeat Variant"/>
    <property type="match status" value="1"/>
</dbReference>
<accession>A0A9P1M7G3</accession>
<keyword evidence="2" id="KW-1185">Reference proteome</keyword>
<organism evidence="1 2">
    <name type="scientific">Parascedosporium putredinis</name>
    <dbReference type="NCBI Taxonomy" id="1442378"/>
    <lineage>
        <taxon>Eukaryota</taxon>
        <taxon>Fungi</taxon>
        <taxon>Dikarya</taxon>
        <taxon>Ascomycota</taxon>
        <taxon>Pezizomycotina</taxon>
        <taxon>Sordariomycetes</taxon>
        <taxon>Hypocreomycetidae</taxon>
        <taxon>Microascales</taxon>
        <taxon>Microascaceae</taxon>
        <taxon>Parascedosporium</taxon>
    </lineage>
</organism>
<dbReference type="EMBL" id="CALLCH030000001">
    <property type="protein sequence ID" value="CAI4210609.1"/>
    <property type="molecule type" value="Genomic_DNA"/>
</dbReference>
<dbReference type="OrthoDB" id="5414514at2759"/>
<evidence type="ECO:0008006" key="3">
    <source>
        <dbReference type="Google" id="ProtNLM"/>
    </source>
</evidence>
<proteinExistence type="predicted"/>
<gene>
    <name evidence="1" type="ORF">PPNO1_LOCUS411</name>
</gene>
<dbReference type="InterPro" id="IPR011989">
    <property type="entry name" value="ARM-like"/>
</dbReference>
<evidence type="ECO:0000313" key="2">
    <source>
        <dbReference type="Proteomes" id="UP000838763"/>
    </source>
</evidence>
<reference evidence="1" key="1">
    <citation type="submission" date="2022-11" db="EMBL/GenBank/DDBJ databases">
        <authorList>
            <person name="Scott C."/>
            <person name="Bruce N."/>
        </authorList>
    </citation>
    <scope>NUCLEOTIDE SEQUENCE</scope>
</reference>
<protein>
    <recommendedName>
        <fullName evidence="3">Importin N-terminal domain-containing protein</fullName>
    </recommendedName>
</protein>
<comment type="caution">
    <text evidence="1">The sequence shown here is derived from an EMBL/GenBank/DDBJ whole genome shotgun (WGS) entry which is preliminary data.</text>
</comment>
<dbReference type="AlphaFoldDB" id="A0A9P1M7G3"/>
<evidence type="ECO:0000313" key="1">
    <source>
        <dbReference type="EMBL" id="CAI4210609.1"/>
    </source>
</evidence>